<evidence type="ECO:0000256" key="2">
    <source>
        <dbReference type="SAM" id="SignalP"/>
    </source>
</evidence>
<organism evidence="3 4">
    <name type="scientific">Orchesella dallaii</name>
    <dbReference type="NCBI Taxonomy" id="48710"/>
    <lineage>
        <taxon>Eukaryota</taxon>
        <taxon>Metazoa</taxon>
        <taxon>Ecdysozoa</taxon>
        <taxon>Arthropoda</taxon>
        <taxon>Hexapoda</taxon>
        <taxon>Collembola</taxon>
        <taxon>Entomobryomorpha</taxon>
        <taxon>Entomobryoidea</taxon>
        <taxon>Orchesellidae</taxon>
        <taxon>Orchesellinae</taxon>
        <taxon>Orchesella</taxon>
    </lineage>
</organism>
<gene>
    <name evidence="3" type="ORF">ODALV1_LOCUS29779</name>
</gene>
<feature type="compositionally biased region" description="Polar residues" evidence="1">
    <location>
        <begin position="95"/>
        <end position="104"/>
    </location>
</feature>
<evidence type="ECO:0000313" key="3">
    <source>
        <dbReference type="EMBL" id="CAL8143651.1"/>
    </source>
</evidence>
<comment type="caution">
    <text evidence="3">The sequence shown here is derived from an EMBL/GenBank/DDBJ whole genome shotgun (WGS) entry which is preliminary data.</text>
</comment>
<evidence type="ECO:0000256" key="1">
    <source>
        <dbReference type="SAM" id="MobiDB-lite"/>
    </source>
</evidence>
<feature type="region of interest" description="Disordered" evidence="1">
    <location>
        <begin position="69"/>
        <end position="104"/>
    </location>
</feature>
<name>A0ABP1S5T6_9HEXA</name>
<keyword evidence="2" id="KW-0732">Signal</keyword>
<evidence type="ECO:0000313" key="4">
    <source>
        <dbReference type="Proteomes" id="UP001642540"/>
    </source>
</evidence>
<proteinExistence type="predicted"/>
<feature type="signal peptide" evidence="2">
    <location>
        <begin position="1"/>
        <end position="20"/>
    </location>
</feature>
<keyword evidence="4" id="KW-1185">Reference proteome</keyword>
<dbReference type="Proteomes" id="UP001642540">
    <property type="component" value="Unassembled WGS sequence"/>
</dbReference>
<accession>A0ABP1S5T6</accession>
<sequence>MKLLQATFIVVLVFFSMVFGGMNKKTLRDKIEWIQQDVREKGENDENPSNSIHFAAGIIRVGRFPEVRNPLPSPKGWTIQRNPQGKKEPERGNEAMSNENFQVQTPTIPFFRSLQVKP</sequence>
<protein>
    <submittedName>
        <fullName evidence="3">Uncharacterized protein</fullName>
    </submittedName>
</protein>
<dbReference type="EMBL" id="CAXLJM020000160">
    <property type="protein sequence ID" value="CAL8143651.1"/>
    <property type="molecule type" value="Genomic_DNA"/>
</dbReference>
<reference evidence="3 4" key="1">
    <citation type="submission" date="2024-08" db="EMBL/GenBank/DDBJ databases">
        <authorList>
            <person name="Cucini C."/>
            <person name="Frati F."/>
        </authorList>
    </citation>
    <scope>NUCLEOTIDE SEQUENCE [LARGE SCALE GENOMIC DNA]</scope>
</reference>
<feature type="chain" id="PRO_5047279965" evidence="2">
    <location>
        <begin position="21"/>
        <end position="118"/>
    </location>
</feature>